<sequence>MILKEVKSLCHISSMAVVLSLPGFDDRLSDEEAATLATFLRQAWCNKVGAVSSADVADLRDKEVANQADIAQSPICTPSRARLPMARSMSCL</sequence>
<dbReference type="Proteomes" id="UP000184191">
    <property type="component" value="Unassembled WGS sequence"/>
</dbReference>
<dbReference type="GO" id="GO:0009055">
    <property type="term" value="F:electron transfer activity"/>
    <property type="evidence" value="ECO:0007669"/>
    <property type="project" value="InterPro"/>
</dbReference>
<dbReference type="InterPro" id="IPR036909">
    <property type="entry name" value="Cyt_c-like_dom_sf"/>
</dbReference>
<dbReference type="STRING" id="1054996.SAMN05444414_13918"/>
<dbReference type="Gene3D" id="1.10.760.10">
    <property type="entry name" value="Cytochrome c-like domain"/>
    <property type="match status" value="1"/>
</dbReference>
<keyword evidence="2" id="KW-1185">Reference proteome</keyword>
<gene>
    <name evidence="1" type="ORF">SAMN05444414_13918</name>
</gene>
<dbReference type="EMBL" id="FRBN01000039">
    <property type="protein sequence ID" value="SHL77534.1"/>
    <property type="molecule type" value="Genomic_DNA"/>
</dbReference>
<reference evidence="2" key="1">
    <citation type="submission" date="2016-11" db="EMBL/GenBank/DDBJ databases">
        <authorList>
            <person name="Varghese N."/>
            <person name="Submissions S."/>
        </authorList>
    </citation>
    <scope>NUCLEOTIDE SEQUENCE [LARGE SCALE GENOMIC DNA]</scope>
    <source>
        <strain evidence="2">DSM 29327</strain>
    </source>
</reference>
<proteinExistence type="predicted"/>
<dbReference type="AlphaFoldDB" id="A0A1M7DDH9"/>
<evidence type="ECO:0000313" key="2">
    <source>
        <dbReference type="Proteomes" id="UP000184191"/>
    </source>
</evidence>
<protein>
    <submittedName>
        <fullName evidence="1">Uncharacterized protein</fullName>
    </submittedName>
</protein>
<dbReference type="GO" id="GO:0020037">
    <property type="term" value="F:heme binding"/>
    <property type="evidence" value="ECO:0007669"/>
    <property type="project" value="InterPro"/>
</dbReference>
<evidence type="ECO:0000313" key="1">
    <source>
        <dbReference type="EMBL" id="SHL77534.1"/>
    </source>
</evidence>
<name>A0A1M7DDH9_9RHOB</name>
<accession>A0A1M7DDH9</accession>
<dbReference type="RefSeq" id="WP_073200733.1">
    <property type="nucleotide sequence ID" value="NZ_FRBN01000039.1"/>
</dbReference>
<organism evidence="1 2">
    <name type="scientific">Roseovarius marisflavi</name>
    <dbReference type="NCBI Taxonomy" id="1054996"/>
    <lineage>
        <taxon>Bacteria</taxon>
        <taxon>Pseudomonadati</taxon>
        <taxon>Pseudomonadota</taxon>
        <taxon>Alphaproteobacteria</taxon>
        <taxon>Rhodobacterales</taxon>
        <taxon>Roseobacteraceae</taxon>
        <taxon>Roseovarius</taxon>
    </lineage>
</organism>